<organism evidence="6 7">
    <name type="scientific">Tersicoccus phoenicis</name>
    <dbReference type="NCBI Taxonomy" id="554083"/>
    <lineage>
        <taxon>Bacteria</taxon>
        <taxon>Bacillati</taxon>
        <taxon>Actinomycetota</taxon>
        <taxon>Actinomycetes</taxon>
        <taxon>Micrococcales</taxon>
        <taxon>Micrococcaceae</taxon>
        <taxon>Tersicoccus</taxon>
    </lineage>
</organism>
<dbReference type="InterPro" id="IPR041147">
    <property type="entry name" value="GH38_C"/>
</dbReference>
<evidence type="ECO:0000259" key="5">
    <source>
        <dbReference type="SMART" id="SM00872"/>
    </source>
</evidence>
<dbReference type="PANTHER" id="PTHR46017:SF1">
    <property type="entry name" value="ALPHA-MANNOSIDASE 2C1"/>
    <property type="match status" value="1"/>
</dbReference>
<dbReference type="FunFam" id="1.20.1270.50:FF:000004">
    <property type="entry name" value="alpha-mannosidase 2C1 isoform X1"/>
    <property type="match status" value="1"/>
</dbReference>
<dbReference type="PANTHER" id="PTHR46017">
    <property type="entry name" value="ALPHA-MANNOSIDASE 2C1"/>
    <property type="match status" value="1"/>
</dbReference>
<dbReference type="Pfam" id="PF22907">
    <property type="entry name" value="Ams1-like_1st"/>
    <property type="match status" value="1"/>
</dbReference>
<dbReference type="GO" id="GO:0004559">
    <property type="term" value="F:alpha-mannosidase activity"/>
    <property type="evidence" value="ECO:0007669"/>
    <property type="project" value="InterPro"/>
</dbReference>
<dbReference type="InterPro" id="IPR000602">
    <property type="entry name" value="Glyco_hydro_38_N"/>
</dbReference>
<comment type="similarity">
    <text evidence="1">Belongs to the glycosyl hydrolase 38 family.</text>
</comment>
<dbReference type="InterPro" id="IPR054723">
    <property type="entry name" value="Ams1-like_N"/>
</dbReference>
<dbReference type="STRING" id="554083.BKD30_08325"/>
<dbReference type="OrthoDB" id="9772207at2"/>
<evidence type="ECO:0000256" key="1">
    <source>
        <dbReference type="ARBA" id="ARBA00009792"/>
    </source>
</evidence>
<dbReference type="SUPFAM" id="SSF88713">
    <property type="entry name" value="Glycoside hydrolase/deacetylase"/>
    <property type="match status" value="1"/>
</dbReference>
<keyword evidence="2" id="KW-0479">Metal-binding</keyword>
<sequence>MHDDRVITERRLYRFLRQRLEPAVYGRRWPVRVTGWEVPGEPVPAAEAIAATDAYTDRGPGAPWGVPWSTTWLHLTADLPDGEPVEELVLIVDLGFTADGPGFQCEGLAWRPDGTVVTGVSPRSNTIPGRLLGTSVDLYIEAAGNPDLTQGWTFQPTPLGDPATAPSGPRYALGEIALARVHREVEELYRDCWVLNGLMAELPVDAPRRHEILRATEAMMDAMDPDDIPGTAAVGRELLRDVLSRPASASAHHLVATGHAHIDSAWLWPVRETVRKCARTFANALTLMDEDPDFVFVASSAQQYAWIKEAYPDLYERIRARVAEGRFVPVGGMWVEADSTMPGGEAMARQFIEGTRFFLDEFGVECTEAWLPDSFGYSAAMPQIVAAAGMRWFLTQKISWNQTNAFPHHSFLWEGLDGTRLFTHFPPVDMYNAQLLASEVTHAERNFKEKGRASLSLVPFGYGDGGGGPNRLMLAAAARWRSLEGAPTLEVGTPASFFTRAEAEYPDPPVWVGELYLEKHRATFTSQHRTKRGNRRCEALLYEAELWCTTATVRTGVTYPAEDLDRLWRMVLLLQFHDILPGSAIAWVHQDAERNHDAVARVCEELIAAALAALGGDAEAEVWFNATGFPVRGIPAFAAGRPEPTPAPATVTAHDGGAVLDNGQVRAVVDARGLVVSLRDTATGREAIAPGGRGNLLSLHRDTPNEWDAWDLDGFYRNTVRELTEVESISVEADGTASAAVVVERAFSASRIRQRIVLAAGEPFVRIEHEIDWQEHEKLLKLGFDLDLRADVSSAETQFGHVQRPTHTNTSWDAARFEICAHRWLHVGEPGYGVAIGNDSSYGHDVSRTVRPDGGTTTVPRVSLLTSAVFPDPFGDRGPQSMTVTVAPGAGIPEAVRLGQATAGLVRPGAGTVSDGGALGGGVRDGGAVGGGVRDGGAVGGGVRDGGAVEPLIALDGDGLVVDAVKLALDGSGDVIVRLHEAHGARSTGVLRPGFPCRAVEATDLLERPVAPRRGVTVEGTTVTVVADPFTLHTFRFRRT</sequence>
<name>A0A1R1LAK1_9MICC</name>
<dbReference type="Gene3D" id="1.20.1270.50">
    <property type="entry name" value="Glycoside hydrolase family 38, central domain"/>
    <property type="match status" value="1"/>
</dbReference>
<dbReference type="Pfam" id="PF09261">
    <property type="entry name" value="Alpha-mann_mid"/>
    <property type="match status" value="1"/>
</dbReference>
<dbReference type="Pfam" id="PF07748">
    <property type="entry name" value="Glyco_hydro_38C"/>
    <property type="match status" value="1"/>
</dbReference>
<dbReference type="RefSeq" id="WP_076703930.1">
    <property type="nucleotide sequence ID" value="NZ_MRDE01000053.1"/>
</dbReference>
<keyword evidence="7" id="KW-1185">Reference proteome</keyword>
<dbReference type="Gene3D" id="2.70.98.30">
    <property type="entry name" value="Golgi alpha-mannosidase II, domain 4"/>
    <property type="match status" value="1"/>
</dbReference>
<dbReference type="SUPFAM" id="SSF88688">
    <property type="entry name" value="Families 57/38 glycoside transferase middle domain"/>
    <property type="match status" value="1"/>
</dbReference>
<dbReference type="InterPro" id="IPR027291">
    <property type="entry name" value="Glyco_hydro_38_N_sf"/>
</dbReference>
<dbReference type="GO" id="GO:0030246">
    <property type="term" value="F:carbohydrate binding"/>
    <property type="evidence" value="ECO:0007669"/>
    <property type="project" value="InterPro"/>
</dbReference>
<dbReference type="InterPro" id="IPR037094">
    <property type="entry name" value="Glyco_hydro_38_cen_sf"/>
</dbReference>
<evidence type="ECO:0000313" key="7">
    <source>
        <dbReference type="Proteomes" id="UP000187085"/>
    </source>
</evidence>
<dbReference type="InterPro" id="IPR011013">
    <property type="entry name" value="Gal_mutarotase_sf_dom"/>
</dbReference>
<protein>
    <submittedName>
        <fullName evidence="6">Alpha-mannosidase</fullName>
    </submittedName>
</protein>
<dbReference type="FunFam" id="3.20.110.10:FF:000002">
    <property type="entry name" value="alpha-mannosidase 2C1 isoform X1"/>
    <property type="match status" value="1"/>
</dbReference>
<proteinExistence type="inferred from homology"/>
<dbReference type="Gene3D" id="3.20.110.10">
    <property type="entry name" value="Glycoside hydrolase 38, N terminal domain"/>
    <property type="match status" value="1"/>
</dbReference>
<dbReference type="InterPro" id="IPR011330">
    <property type="entry name" value="Glyco_hydro/deAcase_b/a-brl"/>
</dbReference>
<dbReference type="GO" id="GO:0046872">
    <property type="term" value="F:metal ion binding"/>
    <property type="evidence" value="ECO:0007669"/>
    <property type="project" value="UniProtKB-KW"/>
</dbReference>
<dbReference type="AlphaFoldDB" id="A0A1R1LAK1"/>
<dbReference type="InterPro" id="IPR011682">
    <property type="entry name" value="Glyco_hydro_38_C"/>
</dbReference>
<reference evidence="6 7" key="1">
    <citation type="submission" date="2016-12" db="EMBL/GenBank/DDBJ databases">
        <title>Draft genome of Tersicoccus phoenicis 1P05MA.</title>
        <authorList>
            <person name="Nakajima Y."/>
            <person name="Yoshizawa S."/>
            <person name="Nakamura K."/>
            <person name="Ogura Y."/>
            <person name="Hayashi T."/>
            <person name="Kogure K."/>
        </authorList>
    </citation>
    <scope>NUCLEOTIDE SEQUENCE [LARGE SCALE GENOMIC DNA]</scope>
    <source>
        <strain evidence="6 7">1p05MA</strain>
    </source>
</reference>
<gene>
    <name evidence="6" type="ORF">BKD30_08325</name>
</gene>
<dbReference type="GO" id="GO:0006013">
    <property type="term" value="P:mannose metabolic process"/>
    <property type="evidence" value="ECO:0007669"/>
    <property type="project" value="InterPro"/>
</dbReference>
<comment type="caution">
    <text evidence="6">The sequence shown here is derived from an EMBL/GenBank/DDBJ whole genome shotgun (WGS) entry which is preliminary data.</text>
</comment>
<dbReference type="InterPro" id="IPR028995">
    <property type="entry name" value="Glyco_hydro_57/38_cen_sf"/>
</dbReference>
<dbReference type="Proteomes" id="UP000187085">
    <property type="component" value="Unassembled WGS sequence"/>
</dbReference>
<dbReference type="EMBL" id="MRDE01000053">
    <property type="protein sequence ID" value="OMH24571.1"/>
    <property type="molecule type" value="Genomic_DNA"/>
</dbReference>
<accession>A0A1R1LAK1</accession>
<keyword evidence="3" id="KW-0378">Hydrolase</keyword>
<dbReference type="SUPFAM" id="SSF74650">
    <property type="entry name" value="Galactose mutarotase-like"/>
    <property type="match status" value="1"/>
</dbReference>
<keyword evidence="4" id="KW-0326">Glycosidase</keyword>
<feature type="domain" description="Glycoside hydrolase family 38 central" evidence="5">
    <location>
        <begin position="518"/>
        <end position="596"/>
    </location>
</feature>
<dbReference type="InterPro" id="IPR015341">
    <property type="entry name" value="Glyco_hydro_38_cen"/>
</dbReference>
<evidence type="ECO:0000256" key="2">
    <source>
        <dbReference type="ARBA" id="ARBA00022723"/>
    </source>
</evidence>
<evidence type="ECO:0000256" key="4">
    <source>
        <dbReference type="ARBA" id="ARBA00023295"/>
    </source>
</evidence>
<dbReference type="SMART" id="SM00872">
    <property type="entry name" value="Alpha-mann_mid"/>
    <property type="match status" value="1"/>
</dbReference>
<evidence type="ECO:0000313" key="6">
    <source>
        <dbReference type="EMBL" id="OMH24571.1"/>
    </source>
</evidence>
<dbReference type="CDD" id="cd10789">
    <property type="entry name" value="GH38N_AMII_ER_cytosolic"/>
    <property type="match status" value="1"/>
</dbReference>
<dbReference type="Pfam" id="PF17677">
    <property type="entry name" value="Glyco_hydro38C2"/>
    <property type="match status" value="1"/>
</dbReference>
<dbReference type="Pfam" id="PF01074">
    <property type="entry name" value="Glyco_hydro_38N"/>
    <property type="match status" value="1"/>
</dbReference>
<dbReference type="GO" id="GO:0009313">
    <property type="term" value="P:oligosaccharide catabolic process"/>
    <property type="evidence" value="ECO:0007669"/>
    <property type="project" value="TreeGrafter"/>
</dbReference>
<evidence type="ECO:0000256" key="3">
    <source>
        <dbReference type="ARBA" id="ARBA00022801"/>
    </source>
</evidence>